<name>A0A0F5L2X9_9HYPH</name>
<keyword evidence="6" id="KW-0460">Magnesium</keyword>
<keyword evidence="10" id="KW-1185">Reference proteome</keyword>
<dbReference type="Gene3D" id="3.40.50.1010">
    <property type="entry name" value="5'-nuclease"/>
    <property type="match status" value="1"/>
</dbReference>
<keyword evidence="2" id="KW-1277">Toxin-antitoxin system</keyword>
<dbReference type="GO" id="GO:0003677">
    <property type="term" value="F:DNA binding"/>
    <property type="evidence" value="ECO:0007669"/>
    <property type="project" value="UniProtKB-KW"/>
</dbReference>
<evidence type="ECO:0000256" key="1">
    <source>
        <dbReference type="ARBA" id="ARBA00001946"/>
    </source>
</evidence>
<dbReference type="Pfam" id="PF01850">
    <property type="entry name" value="PIN"/>
    <property type="match status" value="1"/>
</dbReference>
<keyword evidence="3" id="KW-0540">Nuclease</keyword>
<dbReference type="PANTHER" id="PTHR33653:SF1">
    <property type="entry name" value="RIBONUCLEASE VAPC2"/>
    <property type="match status" value="1"/>
</dbReference>
<dbReference type="InterPro" id="IPR050556">
    <property type="entry name" value="Type_II_TA_system_RNase"/>
</dbReference>
<evidence type="ECO:0000256" key="2">
    <source>
        <dbReference type="ARBA" id="ARBA00022649"/>
    </source>
</evidence>
<feature type="domain" description="PIN" evidence="8">
    <location>
        <begin position="3"/>
        <end position="124"/>
    </location>
</feature>
<evidence type="ECO:0000256" key="6">
    <source>
        <dbReference type="ARBA" id="ARBA00022842"/>
    </source>
</evidence>
<accession>A0A0F5L2X9</accession>
<dbReference type="InterPro" id="IPR029060">
    <property type="entry name" value="PIN-like_dom_sf"/>
</dbReference>
<sequence length="138" mass="15152">MTLVDSNVLLDLVAADPQWADWSIASLEAARLRGPLFITDVVYAELGVRNQRIELLDEFVAKAGLELVGLPRPALFLAGKAFAEYRMKGGTRTGVLPDFLIGAHAAMTKLPLLTRNERRYRTYFPTIELILPVSAGPG</sequence>
<comment type="cofactor">
    <cofactor evidence="1">
        <name>Mg(2+)</name>
        <dbReference type="ChEBI" id="CHEBI:18420"/>
    </cofactor>
</comment>
<keyword evidence="9" id="KW-0238">DNA-binding</keyword>
<dbReference type="AlphaFoldDB" id="A0A0F5L2X9"/>
<keyword evidence="5" id="KW-0378">Hydrolase</keyword>
<dbReference type="GO" id="GO:0004518">
    <property type="term" value="F:nuclease activity"/>
    <property type="evidence" value="ECO:0007669"/>
    <property type="project" value="UniProtKB-KW"/>
</dbReference>
<comment type="similarity">
    <text evidence="7">Belongs to the PINc/VapC protein family.</text>
</comment>
<evidence type="ECO:0000256" key="4">
    <source>
        <dbReference type="ARBA" id="ARBA00022723"/>
    </source>
</evidence>
<evidence type="ECO:0000256" key="5">
    <source>
        <dbReference type="ARBA" id="ARBA00022801"/>
    </source>
</evidence>
<evidence type="ECO:0000259" key="8">
    <source>
        <dbReference type="Pfam" id="PF01850"/>
    </source>
</evidence>
<organism evidence="9 10">
    <name type="scientific">Devosia soli</name>
    <dbReference type="NCBI Taxonomy" id="361041"/>
    <lineage>
        <taxon>Bacteria</taxon>
        <taxon>Pseudomonadati</taxon>
        <taxon>Pseudomonadota</taxon>
        <taxon>Alphaproteobacteria</taxon>
        <taxon>Hyphomicrobiales</taxon>
        <taxon>Devosiaceae</taxon>
        <taxon>Devosia</taxon>
    </lineage>
</organism>
<dbReference type="Proteomes" id="UP000033514">
    <property type="component" value="Unassembled WGS sequence"/>
</dbReference>
<dbReference type="PATRIC" id="fig|361041.3.peg.2885"/>
<protein>
    <submittedName>
        <fullName evidence="9">DNA-binding protein</fullName>
    </submittedName>
</protein>
<keyword evidence="4" id="KW-0479">Metal-binding</keyword>
<evidence type="ECO:0000313" key="9">
    <source>
        <dbReference type="EMBL" id="KKB76555.1"/>
    </source>
</evidence>
<dbReference type="PANTHER" id="PTHR33653">
    <property type="entry name" value="RIBONUCLEASE VAPC2"/>
    <property type="match status" value="1"/>
</dbReference>
<proteinExistence type="inferred from homology"/>
<evidence type="ECO:0000256" key="3">
    <source>
        <dbReference type="ARBA" id="ARBA00022722"/>
    </source>
</evidence>
<dbReference type="OrthoDB" id="9800524at2"/>
<dbReference type="EMBL" id="LAJG01000042">
    <property type="protein sequence ID" value="KKB76555.1"/>
    <property type="molecule type" value="Genomic_DNA"/>
</dbReference>
<dbReference type="GO" id="GO:0016787">
    <property type="term" value="F:hydrolase activity"/>
    <property type="evidence" value="ECO:0007669"/>
    <property type="project" value="UniProtKB-KW"/>
</dbReference>
<dbReference type="GO" id="GO:0046872">
    <property type="term" value="F:metal ion binding"/>
    <property type="evidence" value="ECO:0007669"/>
    <property type="project" value="UniProtKB-KW"/>
</dbReference>
<dbReference type="SUPFAM" id="SSF88723">
    <property type="entry name" value="PIN domain-like"/>
    <property type="match status" value="1"/>
</dbReference>
<evidence type="ECO:0000313" key="10">
    <source>
        <dbReference type="Proteomes" id="UP000033514"/>
    </source>
</evidence>
<reference evidence="9 10" key="1">
    <citation type="submission" date="2015-03" db="EMBL/GenBank/DDBJ databases">
        <authorList>
            <person name="Hassan Y.I."/>
            <person name="Lepp D."/>
            <person name="Zhou T."/>
        </authorList>
    </citation>
    <scope>NUCLEOTIDE SEQUENCE [LARGE SCALE GENOMIC DNA]</scope>
    <source>
        <strain evidence="9 10">GH2-10</strain>
    </source>
</reference>
<evidence type="ECO:0000256" key="7">
    <source>
        <dbReference type="ARBA" id="ARBA00038093"/>
    </source>
</evidence>
<comment type="caution">
    <text evidence="9">The sequence shown here is derived from an EMBL/GenBank/DDBJ whole genome shotgun (WGS) entry which is preliminary data.</text>
</comment>
<gene>
    <name evidence="9" type="ORF">VW35_17400</name>
</gene>
<dbReference type="InterPro" id="IPR002716">
    <property type="entry name" value="PIN_dom"/>
</dbReference>
<dbReference type="RefSeq" id="WP_046144343.1">
    <property type="nucleotide sequence ID" value="NZ_LAJG01000042.1"/>
</dbReference>